<sequence>MKTYFIGGLGFNCCYPQDFFNALSFPATYLDIYDSRLEEQLILLQALKDWFMAQVDMDDDILVNSPFFGSRFSSLSNKCL</sequence>
<proteinExistence type="predicted"/>
<evidence type="ECO:0008006" key="3">
    <source>
        <dbReference type="Google" id="ProtNLM"/>
    </source>
</evidence>
<protein>
    <recommendedName>
        <fullName evidence="3">Alpha/beta hydrolase related protein</fullName>
    </recommendedName>
</protein>
<dbReference type="AlphaFoldDB" id="A0A4U9Z315"/>
<gene>
    <name evidence="1" type="ORF">NCTC11062_01025</name>
</gene>
<accession>A0A4U9Z315</accession>
<organism evidence="1 2">
    <name type="scientific">Streptococcus anginosus</name>
    <dbReference type="NCBI Taxonomy" id="1328"/>
    <lineage>
        <taxon>Bacteria</taxon>
        <taxon>Bacillati</taxon>
        <taxon>Bacillota</taxon>
        <taxon>Bacilli</taxon>
        <taxon>Lactobacillales</taxon>
        <taxon>Streptococcaceae</taxon>
        <taxon>Streptococcus</taxon>
        <taxon>Streptococcus anginosus group</taxon>
    </lineage>
</organism>
<dbReference type="EMBL" id="CABEID010000001">
    <property type="protein sequence ID" value="VTS34168.1"/>
    <property type="molecule type" value="Genomic_DNA"/>
</dbReference>
<evidence type="ECO:0000313" key="1">
    <source>
        <dbReference type="EMBL" id="VTS34168.1"/>
    </source>
</evidence>
<evidence type="ECO:0000313" key="2">
    <source>
        <dbReference type="Proteomes" id="UP000403538"/>
    </source>
</evidence>
<name>A0A4U9Z315_STRAP</name>
<reference evidence="1 2" key="1">
    <citation type="submission" date="2019-05" db="EMBL/GenBank/DDBJ databases">
        <authorList>
            <consortium name="Pathogen Informatics"/>
        </authorList>
    </citation>
    <scope>NUCLEOTIDE SEQUENCE [LARGE SCALE GENOMIC DNA]</scope>
    <source>
        <strain evidence="1 2">NCTC11062</strain>
    </source>
</reference>
<dbReference type="Proteomes" id="UP000403538">
    <property type="component" value="Unassembled WGS sequence"/>
</dbReference>